<reference evidence="4 5" key="1">
    <citation type="submission" date="2017-07" db="EMBL/GenBank/DDBJ databases">
        <title>Leptospira spp. isolated from tropical soils.</title>
        <authorList>
            <person name="Thibeaux R."/>
            <person name="Iraola G."/>
            <person name="Ferres I."/>
            <person name="Bierque E."/>
            <person name="Girault D."/>
            <person name="Soupe-Gilbert M.-E."/>
            <person name="Picardeau M."/>
            <person name="Goarant C."/>
        </authorList>
    </citation>
    <scope>NUCLEOTIDE SEQUENCE [LARGE SCALE GENOMIC DNA]</scope>
    <source>
        <strain evidence="3 5">FH1-B-B1</strain>
        <strain evidence="2 4">FH1-B-C1</strain>
    </source>
</reference>
<evidence type="ECO:0000313" key="4">
    <source>
        <dbReference type="Proteomes" id="UP000231962"/>
    </source>
</evidence>
<gene>
    <name evidence="2" type="ORF">CH360_05030</name>
    <name evidence="3" type="ORF">CH373_06300</name>
</gene>
<name>A0A2M9ZNV2_9LEPT</name>
<evidence type="ECO:0000313" key="5">
    <source>
        <dbReference type="Proteomes" id="UP000231990"/>
    </source>
</evidence>
<dbReference type="EMBL" id="NPDY01000002">
    <property type="protein sequence ID" value="PJZ70872.1"/>
    <property type="molecule type" value="Genomic_DNA"/>
</dbReference>
<protein>
    <submittedName>
        <fullName evidence="3">Uncharacterized protein</fullName>
    </submittedName>
</protein>
<sequence>MFSSYLPAPLPKFISNQINADEKIQSLFELIGIAALVFLKVHGIGLWFRNQNDSSYFSAESSRHFFIKRH</sequence>
<keyword evidence="1" id="KW-0472">Membrane</keyword>
<evidence type="ECO:0000313" key="2">
    <source>
        <dbReference type="EMBL" id="PJZ70872.1"/>
    </source>
</evidence>
<dbReference type="EMBL" id="NPDZ01000003">
    <property type="protein sequence ID" value="PJZ73768.1"/>
    <property type="molecule type" value="Genomic_DNA"/>
</dbReference>
<keyword evidence="1" id="KW-0812">Transmembrane</keyword>
<dbReference type="AlphaFoldDB" id="A0A2M9ZNV2"/>
<evidence type="ECO:0000256" key="1">
    <source>
        <dbReference type="SAM" id="Phobius"/>
    </source>
</evidence>
<organism evidence="3 5">
    <name type="scientific">Leptospira perolatii</name>
    <dbReference type="NCBI Taxonomy" id="2023191"/>
    <lineage>
        <taxon>Bacteria</taxon>
        <taxon>Pseudomonadati</taxon>
        <taxon>Spirochaetota</taxon>
        <taxon>Spirochaetia</taxon>
        <taxon>Leptospirales</taxon>
        <taxon>Leptospiraceae</taxon>
        <taxon>Leptospira</taxon>
    </lineage>
</organism>
<evidence type="ECO:0000313" key="3">
    <source>
        <dbReference type="EMBL" id="PJZ73768.1"/>
    </source>
</evidence>
<comment type="caution">
    <text evidence="3">The sequence shown here is derived from an EMBL/GenBank/DDBJ whole genome shotgun (WGS) entry which is preliminary data.</text>
</comment>
<keyword evidence="4" id="KW-1185">Reference proteome</keyword>
<dbReference type="Proteomes" id="UP000231962">
    <property type="component" value="Unassembled WGS sequence"/>
</dbReference>
<proteinExistence type="predicted"/>
<keyword evidence="1" id="KW-1133">Transmembrane helix</keyword>
<feature type="transmembrane region" description="Helical" evidence="1">
    <location>
        <begin position="27"/>
        <end position="48"/>
    </location>
</feature>
<accession>A0A2M9ZNV2</accession>
<dbReference type="Proteomes" id="UP000231990">
    <property type="component" value="Unassembled WGS sequence"/>
</dbReference>